<evidence type="ECO:0000313" key="2">
    <source>
        <dbReference type="EMBL" id="CAD9670121.1"/>
    </source>
</evidence>
<dbReference type="PANTHER" id="PTHR31449:SF3">
    <property type="entry name" value="UPF0598 PROTEIN C8ORF82"/>
    <property type="match status" value="1"/>
</dbReference>
<proteinExistence type="inferred from homology"/>
<dbReference type="AlphaFoldDB" id="A0A7S2RG64"/>
<dbReference type="Pfam" id="PF14956">
    <property type="entry name" value="DUF4505"/>
    <property type="match status" value="1"/>
</dbReference>
<gene>
    <name evidence="2" type="ORF">RMAR1173_LOCUS4224</name>
</gene>
<organism evidence="2">
    <name type="scientific">Rhizochromulina marina</name>
    <dbReference type="NCBI Taxonomy" id="1034831"/>
    <lineage>
        <taxon>Eukaryota</taxon>
        <taxon>Sar</taxon>
        <taxon>Stramenopiles</taxon>
        <taxon>Ochrophyta</taxon>
        <taxon>Dictyochophyceae</taxon>
        <taxon>Rhizochromulinales</taxon>
        <taxon>Rhizochromulina</taxon>
    </lineage>
</organism>
<comment type="similarity">
    <text evidence="1">Belongs to the UPF0598 family.</text>
</comment>
<sequence length="204" mass="23488">MWRGGKCCLALRVPRLGRSRAGLPRAGLGTWQEDEQRQQIKSQDFYDREAEQRRYFYHIDLQGRLFIEDVMPKNVATCLKSDKFLSFFFSRLRPNTSGIHRDYPLMSPCGKEMNFIKPADTGIVFNEVDWSTREFVFSGGARQTLDPSAFSMSSDNGRLYHRLSSHRFAEALGGWALLRSSLALELSETAMRFQGRPSHRRALL</sequence>
<name>A0A7S2RG64_9STRA</name>
<dbReference type="PANTHER" id="PTHR31449">
    <property type="entry name" value="UPF0598 PROTEIN C8ORF82"/>
    <property type="match status" value="1"/>
</dbReference>
<reference evidence="2" key="1">
    <citation type="submission" date="2021-01" db="EMBL/GenBank/DDBJ databases">
        <authorList>
            <person name="Corre E."/>
            <person name="Pelletier E."/>
            <person name="Niang G."/>
            <person name="Scheremetjew M."/>
            <person name="Finn R."/>
            <person name="Kale V."/>
            <person name="Holt S."/>
            <person name="Cochrane G."/>
            <person name="Meng A."/>
            <person name="Brown T."/>
            <person name="Cohen L."/>
        </authorList>
    </citation>
    <scope>NUCLEOTIDE SEQUENCE</scope>
    <source>
        <strain evidence="2">CCMP1243</strain>
    </source>
</reference>
<dbReference type="EMBL" id="HBHJ01006451">
    <property type="protein sequence ID" value="CAD9670121.1"/>
    <property type="molecule type" value="Transcribed_RNA"/>
</dbReference>
<evidence type="ECO:0000256" key="1">
    <source>
        <dbReference type="ARBA" id="ARBA00006322"/>
    </source>
</evidence>
<dbReference type="InterPro" id="IPR028108">
    <property type="entry name" value="DUF4505"/>
</dbReference>
<accession>A0A7S2RG64</accession>
<protein>
    <submittedName>
        <fullName evidence="2">Uncharacterized protein</fullName>
    </submittedName>
</protein>